<dbReference type="PANTHER" id="PTHR30173">
    <property type="entry name" value="SIGMA 19 FACTOR"/>
    <property type="match status" value="1"/>
</dbReference>
<dbReference type="InterPro" id="IPR013325">
    <property type="entry name" value="RNA_pol_sigma_r2"/>
</dbReference>
<accession>A0ABP6V1P0</accession>
<organism evidence="2 3">
    <name type="scientific">Nonomuraea rosea</name>
    <dbReference type="NCBI Taxonomy" id="638574"/>
    <lineage>
        <taxon>Bacteria</taxon>
        <taxon>Bacillati</taxon>
        <taxon>Actinomycetota</taxon>
        <taxon>Actinomycetes</taxon>
        <taxon>Streptosporangiales</taxon>
        <taxon>Streptosporangiaceae</taxon>
        <taxon>Nonomuraea</taxon>
    </lineage>
</organism>
<comment type="caution">
    <text evidence="2">The sequence shown here is derived from an EMBL/GenBank/DDBJ whole genome shotgun (WGS) entry which is preliminary data.</text>
</comment>
<protein>
    <recommendedName>
        <fullName evidence="1">RNA polymerase sigma-70 region 2 domain-containing protein</fullName>
    </recommendedName>
</protein>
<gene>
    <name evidence="2" type="ORF">GCM10022419_002440</name>
</gene>
<evidence type="ECO:0000313" key="2">
    <source>
        <dbReference type="EMBL" id="GAA3527186.1"/>
    </source>
</evidence>
<reference evidence="3" key="1">
    <citation type="journal article" date="2019" name="Int. J. Syst. Evol. Microbiol.">
        <title>The Global Catalogue of Microorganisms (GCM) 10K type strain sequencing project: providing services to taxonomists for standard genome sequencing and annotation.</title>
        <authorList>
            <consortium name="The Broad Institute Genomics Platform"/>
            <consortium name="The Broad Institute Genome Sequencing Center for Infectious Disease"/>
            <person name="Wu L."/>
            <person name="Ma J."/>
        </authorList>
    </citation>
    <scope>NUCLEOTIDE SEQUENCE [LARGE SCALE GENOMIC DNA]</scope>
    <source>
        <strain evidence="3">JCM 17326</strain>
    </source>
</reference>
<dbReference type="Pfam" id="PF04542">
    <property type="entry name" value="Sigma70_r2"/>
    <property type="match status" value="1"/>
</dbReference>
<dbReference type="InterPro" id="IPR052704">
    <property type="entry name" value="ECF_Sigma-70_Domain"/>
</dbReference>
<dbReference type="Proteomes" id="UP001500630">
    <property type="component" value="Unassembled WGS sequence"/>
</dbReference>
<dbReference type="RefSeq" id="WP_345557703.1">
    <property type="nucleotide sequence ID" value="NZ_BAABDQ010000001.1"/>
</dbReference>
<keyword evidence="3" id="KW-1185">Reference proteome</keyword>
<dbReference type="Gene3D" id="1.10.1740.10">
    <property type="match status" value="1"/>
</dbReference>
<feature type="domain" description="RNA polymerase sigma-70 region 2" evidence="1">
    <location>
        <begin position="9"/>
        <end position="72"/>
    </location>
</feature>
<dbReference type="InterPro" id="IPR007627">
    <property type="entry name" value="RNA_pol_sigma70_r2"/>
</dbReference>
<dbReference type="EMBL" id="BAABDQ010000001">
    <property type="protein sequence ID" value="GAA3527186.1"/>
    <property type="molecule type" value="Genomic_DNA"/>
</dbReference>
<evidence type="ECO:0000313" key="3">
    <source>
        <dbReference type="Proteomes" id="UP001500630"/>
    </source>
</evidence>
<sequence length="125" mass="13271">MNPRTPVELFEGQRPRLSGLAYRVLGSAAEAEDMVQEAYLRWSKAGPVEVPAAWLTKVAANLCLNQLASARRQAFGHSHAEIAGLLGIGEAHSRRLHRRARAHVGSRVSGSRATASSIGASCGAS</sequence>
<dbReference type="PANTHER" id="PTHR30173:SF36">
    <property type="entry name" value="ECF RNA POLYMERASE SIGMA FACTOR SIGJ"/>
    <property type="match status" value="1"/>
</dbReference>
<evidence type="ECO:0000259" key="1">
    <source>
        <dbReference type="Pfam" id="PF04542"/>
    </source>
</evidence>
<proteinExistence type="predicted"/>
<dbReference type="SUPFAM" id="SSF88946">
    <property type="entry name" value="Sigma2 domain of RNA polymerase sigma factors"/>
    <property type="match status" value="1"/>
</dbReference>
<name>A0ABP6V1P0_9ACTN</name>